<evidence type="ECO:0000313" key="2">
    <source>
        <dbReference type="EMBL" id="KGE85059.1"/>
    </source>
</evidence>
<dbReference type="InterPro" id="IPR026444">
    <property type="entry name" value="Secre_tail"/>
</dbReference>
<accession>A0A098RXZ7</accession>
<keyword evidence="3" id="KW-1185">Reference proteome</keyword>
<protein>
    <recommendedName>
        <fullName evidence="4">Secretion system C-terminal sorting domain-containing protein</fullName>
    </recommendedName>
</protein>
<keyword evidence="1" id="KW-0732">Signal</keyword>
<dbReference type="PANTHER" id="PTHR47199">
    <property type="entry name" value="PHOTOSYSTEM II STABILITY/ASSEMBLY FACTOR HCF136, CHLOROPLASTIC"/>
    <property type="match status" value="1"/>
</dbReference>
<evidence type="ECO:0008006" key="4">
    <source>
        <dbReference type="Google" id="ProtNLM"/>
    </source>
</evidence>
<dbReference type="OrthoDB" id="9764804at2"/>
<dbReference type="PANTHER" id="PTHR47199:SF2">
    <property type="entry name" value="PHOTOSYSTEM II STABILITY_ASSEMBLY FACTOR HCF136, CHLOROPLASTIC"/>
    <property type="match status" value="1"/>
</dbReference>
<dbReference type="EMBL" id="JPOS01000094">
    <property type="protein sequence ID" value="KGE85059.1"/>
    <property type="molecule type" value="Genomic_DNA"/>
</dbReference>
<dbReference type="CDD" id="cd15482">
    <property type="entry name" value="Sialidase_non-viral"/>
    <property type="match status" value="1"/>
</dbReference>
<dbReference type="NCBIfam" id="TIGR04183">
    <property type="entry name" value="Por_Secre_tail"/>
    <property type="match status" value="1"/>
</dbReference>
<reference evidence="2 3" key="1">
    <citation type="journal article" date="2014" name="Int. J. Syst. Evol. Microbiol.">
        <title>Phaeodactylibacter xiamenensis gen. nov., sp. nov., a member of the family Saprospiraceae isolated from the marine alga Phaeodactylum tricornutum.</title>
        <authorList>
            <person name="Chen Z.Jr."/>
            <person name="Lei X."/>
            <person name="Lai Q."/>
            <person name="Li Y."/>
            <person name="Zhang B."/>
            <person name="Zhang J."/>
            <person name="Zhang H."/>
            <person name="Yang L."/>
            <person name="Zheng W."/>
            <person name="Tian Y."/>
            <person name="Yu Z."/>
            <person name="Xu H.Jr."/>
            <person name="Zheng T."/>
        </authorList>
    </citation>
    <scope>NUCLEOTIDE SEQUENCE [LARGE SCALE GENOMIC DNA]</scope>
    <source>
        <strain evidence="2 3">KD52</strain>
    </source>
</reference>
<dbReference type="Proteomes" id="UP000029736">
    <property type="component" value="Unassembled WGS sequence"/>
</dbReference>
<evidence type="ECO:0000313" key="3">
    <source>
        <dbReference type="Proteomes" id="UP000029736"/>
    </source>
</evidence>
<sequence length="430" mass="46587">MKSAFLIILYVAFFCTHAHSQWEVKYVDTNFPGSLHVIKAINDSTLFAMGDASACFRSYDAGESWEGFDTGLDMDFLDIERLGDSVLLAVGRKQMVRSTDLGQSWSLVYSDEAEAFHAIAAVGDAVVLVAGYAGIYQSTDQGQSWQTAWSLEGAGYETGEISSLHFADQQVGLAAGYGYAEDIPGGLDRFILRTTDQGTSWVAGTDLGADFLFAPGLDFTDTQTGYLHLDNGQLFKTTDQGISWDLQGGNYGDVTDLNFISPDRAFSTCAHLVFTGNSGPEGTILSTTDQGVSWEVLPTPGIPLFDVDFQNDSTGFVVGKYALIMKYNADIEGIAGAYPDFPSSSSHPEARGFSIEVLQNPFQDFIQLSTEQEGTPDIQIALFDATGRKVMAQQMSVRALQIPAAHLPKGPYFLYARSADGAKVVPLIKM</sequence>
<dbReference type="InterPro" id="IPR015943">
    <property type="entry name" value="WD40/YVTN_repeat-like_dom_sf"/>
</dbReference>
<organism evidence="2 3">
    <name type="scientific">Phaeodactylibacter xiamenensis</name>
    <dbReference type="NCBI Taxonomy" id="1524460"/>
    <lineage>
        <taxon>Bacteria</taxon>
        <taxon>Pseudomonadati</taxon>
        <taxon>Bacteroidota</taxon>
        <taxon>Saprospiria</taxon>
        <taxon>Saprospirales</taxon>
        <taxon>Haliscomenobacteraceae</taxon>
        <taxon>Phaeodactylibacter</taxon>
    </lineage>
</organism>
<feature type="signal peptide" evidence="1">
    <location>
        <begin position="1"/>
        <end position="20"/>
    </location>
</feature>
<dbReference type="RefSeq" id="WP_044229632.1">
    <property type="nucleotide sequence ID" value="NZ_JBKAGJ010000058.1"/>
</dbReference>
<evidence type="ECO:0000256" key="1">
    <source>
        <dbReference type="SAM" id="SignalP"/>
    </source>
</evidence>
<dbReference type="AlphaFoldDB" id="A0A098RXZ7"/>
<dbReference type="Gene3D" id="2.130.10.10">
    <property type="entry name" value="YVTN repeat-like/Quinoprotein amine dehydrogenase"/>
    <property type="match status" value="2"/>
</dbReference>
<dbReference type="SUPFAM" id="SSF110296">
    <property type="entry name" value="Oligoxyloglucan reducing end-specific cellobiohydrolase"/>
    <property type="match status" value="1"/>
</dbReference>
<comment type="caution">
    <text evidence="2">The sequence shown here is derived from an EMBL/GenBank/DDBJ whole genome shotgun (WGS) entry which is preliminary data.</text>
</comment>
<proteinExistence type="predicted"/>
<gene>
    <name evidence="2" type="ORF">IX84_30125</name>
</gene>
<name>A0A098RXZ7_9BACT</name>
<feature type="chain" id="PRO_5001947542" description="Secretion system C-terminal sorting domain-containing protein" evidence="1">
    <location>
        <begin position="21"/>
        <end position="430"/>
    </location>
</feature>
<dbReference type="STRING" id="1524460.IX84_30125"/>